<organism evidence="7 8">
    <name type="scientific">Brevibacillus fluminis</name>
    <dbReference type="NCBI Taxonomy" id="511487"/>
    <lineage>
        <taxon>Bacteria</taxon>
        <taxon>Bacillati</taxon>
        <taxon>Bacillota</taxon>
        <taxon>Bacilli</taxon>
        <taxon>Bacillales</taxon>
        <taxon>Paenibacillaceae</taxon>
        <taxon>Brevibacillus</taxon>
    </lineage>
</organism>
<evidence type="ECO:0000256" key="1">
    <source>
        <dbReference type="ARBA" id="ARBA00004370"/>
    </source>
</evidence>
<dbReference type="Gene3D" id="3.40.50.2000">
    <property type="entry name" value="Glycogen Phosphorylase B"/>
    <property type="match status" value="1"/>
</dbReference>
<dbReference type="SUPFAM" id="SSF53756">
    <property type="entry name" value="UDP-Glycosyltransferase/glycogen phosphorylase"/>
    <property type="match status" value="1"/>
</dbReference>
<comment type="caution">
    <text evidence="7">The sequence shown here is derived from an EMBL/GenBank/DDBJ whole genome shotgun (WGS) entry which is preliminary data.</text>
</comment>
<dbReference type="OrthoDB" id="9815663at2"/>
<sequence>MDKNVLIVTEEWAGSGHYMAAIALQEALLAHSCEVRLIGGLGIASPMLRELSRSSYYTSLAHFPALWDHLYNRNVSAISRALQKPLAKVLGKRLLERVIEQQKPDAVISTHAYCLSALVEARKRASKPFWLIGILTDFHVHPYWLHHGIDFYNVAHPKLAEQMSGQGGIEPNRVKAYGIPLRQSFQGNQQRNKKDWKKQVGIAADQFMVLICGGADGYGDMVELVECLWSMRDPLTIVAVTGKNEPLLRRLTQRFARTQHALHQLHVFGYVQEMWRWLGAADAVITKAGGLTCSEALAMRTPLILYQPLPGQEKQNCRFLIEQGLAWQADTGGEAASIVMRLQQDDPDHRMVMERMERYNLQDSATQIAKWLKTMEGRKIDTYYSQAGNISP</sequence>
<dbReference type="EMBL" id="RHHQ01000010">
    <property type="protein sequence ID" value="RNB87832.1"/>
    <property type="molecule type" value="Genomic_DNA"/>
</dbReference>
<accession>A0A3M8DIA0</accession>
<protein>
    <submittedName>
        <fullName evidence="7">Glycosyl transferase</fullName>
    </submittedName>
</protein>
<feature type="domain" description="Diacylglycerol glucosyltransferase N-terminal" evidence="6">
    <location>
        <begin position="17"/>
        <end position="180"/>
    </location>
</feature>
<evidence type="ECO:0000256" key="4">
    <source>
        <dbReference type="ARBA" id="ARBA00022679"/>
    </source>
</evidence>
<keyword evidence="3" id="KW-0328">Glycosyltransferase</keyword>
<evidence type="ECO:0000256" key="2">
    <source>
        <dbReference type="ARBA" id="ARBA00006962"/>
    </source>
</evidence>
<dbReference type="GO" id="GO:0016020">
    <property type="term" value="C:membrane"/>
    <property type="evidence" value="ECO:0007669"/>
    <property type="project" value="UniProtKB-SubCell"/>
</dbReference>
<dbReference type="GO" id="GO:0009247">
    <property type="term" value="P:glycolipid biosynthetic process"/>
    <property type="evidence" value="ECO:0007669"/>
    <property type="project" value="InterPro"/>
</dbReference>
<keyword evidence="8" id="KW-1185">Reference proteome</keyword>
<dbReference type="AlphaFoldDB" id="A0A3M8DIA0"/>
<comment type="subcellular location">
    <subcellularLocation>
        <location evidence="1">Membrane</location>
    </subcellularLocation>
</comment>
<keyword evidence="4 7" id="KW-0808">Transferase</keyword>
<evidence type="ECO:0000256" key="3">
    <source>
        <dbReference type="ARBA" id="ARBA00022676"/>
    </source>
</evidence>
<proteinExistence type="inferred from homology"/>
<evidence type="ECO:0000259" key="6">
    <source>
        <dbReference type="Pfam" id="PF06925"/>
    </source>
</evidence>
<feature type="domain" description="Glycosyl transferase family 28 C-terminal" evidence="5">
    <location>
        <begin position="208"/>
        <end position="311"/>
    </location>
</feature>
<dbReference type="InterPro" id="IPR007235">
    <property type="entry name" value="Glyco_trans_28_C"/>
</dbReference>
<reference evidence="7 8" key="1">
    <citation type="submission" date="2018-10" db="EMBL/GenBank/DDBJ databases">
        <title>Phylogenomics of Brevibacillus.</title>
        <authorList>
            <person name="Dunlap C."/>
        </authorList>
    </citation>
    <scope>NUCLEOTIDE SEQUENCE [LARGE SCALE GENOMIC DNA]</scope>
    <source>
        <strain evidence="7 8">JCM 15716</strain>
    </source>
</reference>
<dbReference type="RefSeq" id="WP_122918437.1">
    <property type="nucleotide sequence ID" value="NZ_RHHQ01000010.1"/>
</dbReference>
<dbReference type="GO" id="GO:0016758">
    <property type="term" value="F:hexosyltransferase activity"/>
    <property type="evidence" value="ECO:0007669"/>
    <property type="project" value="InterPro"/>
</dbReference>
<name>A0A3M8DIA0_9BACL</name>
<comment type="similarity">
    <text evidence="2">Belongs to the glycosyltransferase 28 family.</text>
</comment>
<dbReference type="Pfam" id="PF04101">
    <property type="entry name" value="Glyco_tran_28_C"/>
    <property type="match status" value="1"/>
</dbReference>
<dbReference type="Proteomes" id="UP000271031">
    <property type="component" value="Unassembled WGS sequence"/>
</dbReference>
<evidence type="ECO:0000313" key="8">
    <source>
        <dbReference type="Proteomes" id="UP000271031"/>
    </source>
</evidence>
<gene>
    <name evidence="7" type="ORF">EDM56_13480</name>
</gene>
<dbReference type="Pfam" id="PF06925">
    <property type="entry name" value="MGDG_synth"/>
    <property type="match status" value="1"/>
</dbReference>
<evidence type="ECO:0000259" key="5">
    <source>
        <dbReference type="Pfam" id="PF04101"/>
    </source>
</evidence>
<dbReference type="PANTHER" id="PTHR43025">
    <property type="entry name" value="MONOGALACTOSYLDIACYLGLYCEROL SYNTHASE"/>
    <property type="match status" value="1"/>
</dbReference>
<evidence type="ECO:0000313" key="7">
    <source>
        <dbReference type="EMBL" id="RNB87832.1"/>
    </source>
</evidence>
<dbReference type="InterPro" id="IPR050519">
    <property type="entry name" value="Glycosyltransf_28_UgtP"/>
</dbReference>
<dbReference type="PANTHER" id="PTHR43025:SF3">
    <property type="entry name" value="MONOGALACTOSYLDIACYLGLYCEROL SYNTHASE 1, CHLOROPLASTIC"/>
    <property type="match status" value="1"/>
</dbReference>
<dbReference type="InterPro" id="IPR009695">
    <property type="entry name" value="Diacylglyc_glucosyltr_N"/>
</dbReference>